<dbReference type="Proteomes" id="UP000322524">
    <property type="component" value="Unassembled WGS sequence"/>
</dbReference>
<dbReference type="InterPro" id="IPR009706">
    <property type="entry name" value="DUF1287"/>
</dbReference>
<dbReference type="STRING" id="79883.GCA_001636495_02877"/>
<dbReference type="OrthoDB" id="114026at2"/>
<dbReference type="Pfam" id="PF06940">
    <property type="entry name" value="DUF1287"/>
    <property type="match status" value="1"/>
</dbReference>
<accession>A0A5D4T7G5</accession>
<gene>
    <name evidence="1" type="ORF">FZC76_00605</name>
</gene>
<dbReference type="EMBL" id="VTEV01000001">
    <property type="protein sequence ID" value="TYS70432.1"/>
    <property type="molecule type" value="Genomic_DNA"/>
</dbReference>
<comment type="caution">
    <text evidence="1">The sequence shown here is derived from an EMBL/GenBank/DDBJ whole genome shotgun (WGS) entry which is preliminary data.</text>
</comment>
<evidence type="ECO:0000313" key="1">
    <source>
        <dbReference type="EMBL" id="TYS70432.1"/>
    </source>
</evidence>
<proteinExistence type="predicted"/>
<protein>
    <submittedName>
        <fullName evidence="1">DUF1287 domain-containing protein</fullName>
    </submittedName>
</protein>
<sequence>MKKKVWVITACILTFLLSFTFLFKEGIIFDYLGINVSLPFTKTMDIPTPLSDTDQNNNGIPDQLDIVYTARKEVEQRTPYKSVYYDGGYPPDTEGVCTDVVWRGLLGAGINLKDLMDKDIAENTELYPRVGGSPDPNIDFRRVPNQSVFLERYAESLTTVVTKGDIKNLEQWQPGDIVVFLGGDFDHVGIVSDKRTKDGIPYIIHNTYPFASEIKLTAFQSPITGHFRWKF</sequence>
<name>A0A5D4T7G5_9BACI</name>
<dbReference type="AlphaFoldDB" id="A0A5D4T7G5"/>
<dbReference type="RefSeq" id="WP_148986339.1">
    <property type="nucleotide sequence ID" value="NZ_VTEV01000001.1"/>
</dbReference>
<organism evidence="1 2">
    <name type="scientific">Sutcliffiella horikoshii</name>
    <dbReference type="NCBI Taxonomy" id="79883"/>
    <lineage>
        <taxon>Bacteria</taxon>
        <taxon>Bacillati</taxon>
        <taxon>Bacillota</taxon>
        <taxon>Bacilli</taxon>
        <taxon>Bacillales</taxon>
        <taxon>Bacillaceae</taxon>
        <taxon>Sutcliffiella</taxon>
    </lineage>
</organism>
<evidence type="ECO:0000313" key="2">
    <source>
        <dbReference type="Proteomes" id="UP000322524"/>
    </source>
</evidence>
<reference evidence="1 2" key="1">
    <citation type="submission" date="2019-08" db="EMBL/GenBank/DDBJ databases">
        <title>Bacillus genomes from the desert of Cuatro Cienegas, Coahuila.</title>
        <authorList>
            <person name="Olmedo-Alvarez G."/>
        </authorList>
    </citation>
    <scope>NUCLEOTIDE SEQUENCE [LARGE SCALE GENOMIC DNA]</scope>
    <source>
        <strain evidence="1 2">CH28_1T</strain>
    </source>
</reference>